<gene>
    <name evidence="2" type="ORF">ACMD2_01476</name>
</gene>
<protein>
    <submittedName>
        <fullName evidence="2">Uncharacterized protein</fullName>
    </submittedName>
</protein>
<name>A0A199VB03_ANACO</name>
<evidence type="ECO:0000313" key="3">
    <source>
        <dbReference type="Proteomes" id="UP000092600"/>
    </source>
</evidence>
<proteinExistence type="predicted"/>
<accession>A0A199VB03</accession>
<feature type="region of interest" description="Disordered" evidence="1">
    <location>
        <begin position="113"/>
        <end position="142"/>
    </location>
</feature>
<evidence type="ECO:0000256" key="1">
    <source>
        <dbReference type="SAM" id="MobiDB-lite"/>
    </source>
</evidence>
<dbReference type="AlphaFoldDB" id="A0A199VB03"/>
<feature type="compositionally biased region" description="Basic and acidic residues" evidence="1">
    <location>
        <begin position="122"/>
        <end position="136"/>
    </location>
</feature>
<sequence>MEMEMENLIKVGVGEDGELLLDRLQEPNGDVEAVIGAVCQLSRVPHRPERTPGLRLHVEEEEEMDLREAEHERGAVLLGDEAAELPLALLHRALVLRAHRRVRLPHYRCLLLPPPRFPNAKTQKEKNDEEERGADRRRGRRR</sequence>
<organism evidence="2 3">
    <name type="scientific">Ananas comosus</name>
    <name type="common">Pineapple</name>
    <name type="synonym">Ananas ananas</name>
    <dbReference type="NCBI Taxonomy" id="4615"/>
    <lineage>
        <taxon>Eukaryota</taxon>
        <taxon>Viridiplantae</taxon>
        <taxon>Streptophyta</taxon>
        <taxon>Embryophyta</taxon>
        <taxon>Tracheophyta</taxon>
        <taxon>Spermatophyta</taxon>
        <taxon>Magnoliopsida</taxon>
        <taxon>Liliopsida</taxon>
        <taxon>Poales</taxon>
        <taxon>Bromeliaceae</taxon>
        <taxon>Bromelioideae</taxon>
        <taxon>Ananas</taxon>
    </lineage>
</organism>
<reference evidence="2 3" key="1">
    <citation type="journal article" date="2016" name="DNA Res.">
        <title>The draft genome of MD-2 pineapple using hybrid error correction of long reads.</title>
        <authorList>
            <person name="Redwan R.M."/>
            <person name="Saidin A."/>
            <person name="Kumar S.V."/>
        </authorList>
    </citation>
    <scope>NUCLEOTIDE SEQUENCE [LARGE SCALE GENOMIC DNA]</scope>
    <source>
        <strain evidence="3">cv. MD2</strain>
        <tissue evidence="2">Leaf</tissue>
    </source>
</reference>
<evidence type="ECO:0000313" key="2">
    <source>
        <dbReference type="EMBL" id="OAY74292.1"/>
    </source>
</evidence>
<dbReference type="Proteomes" id="UP000092600">
    <property type="component" value="Unassembled WGS sequence"/>
</dbReference>
<dbReference type="EMBL" id="LSRQ01002444">
    <property type="protein sequence ID" value="OAY74292.1"/>
    <property type="molecule type" value="Genomic_DNA"/>
</dbReference>
<comment type="caution">
    <text evidence="2">The sequence shown here is derived from an EMBL/GenBank/DDBJ whole genome shotgun (WGS) entry which is preliminary data.</text>
</comment>